<organism evidence="3 4">
    <name type="scientific">Ditylenchus destructor</name>
    <dbReference type="NCBI Taxonomy" id="166010"/>
    <lineage>
        <taxon>Eukaryota</taxon>
        <taxon>Metazoa</taxon>
        <taxon>Ecdysozoa</taxon>
        <taxon>Nematoda</taxon>
        <taxon>Chromadorea</taxon>
        <taxon>Rhabditida</taxon>
        <taxon>Tylenchina</taxon>
        <taxon>Tylenchomorpha</taxon>
        <taxon>Sphaerularioidea</taxon>
        <taxon>Anguinidae</taxon>
        <taxon>Anguininae</taxon>
        <taxon>Ditylenchus</taxon>
    </lineage>
</organism>
<feature type="signal peptide" evidence="2">
    <location>
        <begin position="1"/>
        <end position="23"/>
    </location>
</feature>
<feature type="compositionally biased region" description="Polar residues" evidence="1">
    <location>
        <begin position="102"/>
        <end position="116"/>
    </location>
</feature>
<keyword evidence="2" id="KW-0732">Signal</keyword>
<comment type="caution">
    <text evidence="3">The sequence shown here is derived from an EMBL/GenBank/DDBJ whole genome shotgun (WGS) entry which is preliminary data.</text>
</comment>
<feature type="chain" id="PRO_5042156053" description="Secreted protein" evidence="2">
    <location>
        <begin position="24"/>
        <end position="282"/>
    </location>
</feature>
<proteinExistence type="predicted"/>
<accession>A0AAD4N8V3</accession>
<evidence type="ECO:0000313" key="4">
    <source>
        <dbReference type="Proteomes" id="UP001201812"/>
    </source>
</evidence>
<dbReference type="EMBL" id="JAKKPZ010000005">
    <property type="protein sequence ID" value="KAI1720917.1"/>
    <property type="molecule type" value="Genomic_DNA"/>
</dbReference>
<evidence type="ECO:0008006" key="5">
    <source>
        <dbReference type="Google" id="ProtNLM"/>
    </source>
</evidence>
<evidence type="ECO:0000313" key="3">
    <source>
        <dbReference type="EMBL" id="KAI1720917.1"/>
    </source>
</evidence>
<sequence>MNRLSCLFLAIIGTSMLTSLLLAAPSPNLLPVASTMSDSSKSSTQLSGSSLYVSDVIPQEYASVTSFIPWQYGHEQQPGKSIATTSGSKPGNEKRQQRADAITTSSEVYYTSNYNSPADERKSRSDSSNIKPDSFVISPPTEVRHNQDSLLLPPTESVVPKMTGGFIKSGENKWGKTDNFAGPITNPAAYYLEGANLDEIKPPKCRMIGCDGPMPNDFDFSLQQDSNMRNNQACHQTFVPLNGCVDGRGYPTGMVCTICCDCTADFSNQIRKSRGYIQGYKA</sequence>
<evidence type="ECO:0000256" key="1">
    <source>
        <dbReference type="SAM" id="MobiDB-lite"/>
    </source>
</evidence>
<name>A0AAD4N8V3_9BILA</name>
<keyword evidence="4" id="KW-1185">Reference proteome</keyword>
<gene>
    <name evidence="3" type="ORF">DdX_05167</name>
</gene>
<reference evidence="3" key="1">
    <citation type="submission" date="2022-01" db="EMBL/GenBank/DDBJ databases">
        <title>Genome Sequence Resource for Two Populations of Ditylenchus destructor, the Migratory Endoparasitic Phytonematode.</title>
        <authorList>
            <person name="Zhang H."/>
            <person name="Lin R."/>
            <person name="Xie B."/>
        </authorList>
    </citation>
    <scope>NUCLEOTIDE SEQUENCE</scope>
    <source>
        <strain evidence="3">BazhouSP</strain>
    </source>
</reference>
<dbReference type="AlphaFoldDB" id="A0AAD4N8V3"/>
<dbReference type="Proteomes" id="UP001201812">
    <property type="component" value="Unassembled WGS sequence"/>
</dbReference>
<protein>
    <recommendedName>
        <fullName evidence="5">Secreted protein</fullName>
    </recommendedName>
</protein>
<feature type="region of interest" description="Disordered" evidence="1">
    <location>
        <begin position="77"/>
        <end position="147"/>
    </location>
</feature>
<feature type="compositionally biased region" description="Polar residues" evidence="1">
    <location>
        <begin position="78"/>
        <end position="89"/>
    </location>
</feature>
<evidence type="ECO:0000256" key="2">
    <source>
        <dbReference type="SAM" id="SignalP"/>
    </source>
</evidence>